<evidence type="ECO:0000313" key="1">
    <source>
        <dbReference type="EMBL" id="RDB15706.1"/>
    </source>
</evidence>
<protein>
    <submittedName>
        <fullName evidence="1">Uncharacterized protein</fullName>
    </submittedName>
</protein>
<name>A0A369JA18_HYPMA</name>
<reference evidence="1" key="1">
    <citation type="submission" date="2018-04" db="EMBL/GenBank/DDBJ databases">
        <title>Whole genome sequencing of Hypsizygus marmoreus.</title>
        <authorList>
            <person name="Choi I.-G."/>
            <person name="Min B."/>
            <person name="Kim J.-G."/>
            <person name="Kim S."/>
            <person name="Oh Y.-L."/>
            <person name="Kong W.-S."/>
            <person name="Park H."/>
            <person name="Jeong J."/>
            <person name="Song E.-S."/>
        </authorList>
    </citation>
    <scope>NUCLEOTIDE SEQUENCE [LARGE SCALE GENOMIC DNA]</scope>
    <source>
        <strain evidence="1">51987-8</strain>
    </source>
</reference>
<organism evidence="1 2">
    <name type="scientific">Hypsizygus marmoreus</name>
    <name type="common">White beech mushroom</name>
    <name type="synonym">Agaricus marmoreus</name>
    <dbReference type="NCBI Taxonomy" id="39966"/>
    <lineage>
        <taxon>Eukaryota</taxon>
        <taxon>Fungi</taxon>
        <taxon>Dikarya</taxon>
        <taxon>Basidiomycota</taxon>
        <taxon>Agaricomycotina</taxon>
        <taxon>Agaricomycetes</taxon>
        <taxon>Agaricomycetidae</taxon>
        <taxon>Agaricales</taxon>
        <taxon>Tricholomatineae</taxon>
        <taxon>Lyophyllaceae</taxon>
        <taxon>Hypsizygus</taxon>
    </lineage>
</organism>
<sequence>MLNTGDAFADLRPVSVPDLKVQILNNFWPGELVAFVKNHQDGPSRCGIARLVKRMLLDGETGGVSTWTEERNERNAYDTTKSGFFSFTIAYFSTNVLPHSTFTKCAPASSSWFSLSPPSLPLRGVDDFVTRLSRKKAQMTQGAMPPQQEQ</sequence>
<evidence type="ECO:0000313" key="2">
    <source>
        <dbReference type="Proteomes" id="UP000076154"/>
    </source>
</evidence>
<dbReference type="Proteomes" id="UP000076154">
    <property type="component" value="Unassembled WGS sequence"/>
</dbReference>
<dbReference type="InParanoid" id="A0A369JA18"/>
<comment type="caution">
    <text evidence="1">The sequence shown here is derived from an EMBL/GenBank/DDBJ whole genome shotgun (WGS) entry which is preliminary data.</text>
</comment>
<dbReference type="AlphaFoldDB" id="A0A369JA18"/>
<accession>A0A369JA18</accession>
<gene>
    <name evidence="1" type="ORF">Hypma_003926</name>
</gene>
<dbReference type="EMBL" id="LUEZ02000143">
    <property type="protein sequence ID" value="RDB15706.1"/>
    <property type="molecule type" value="Genomic_DNA"/>
</dbReference>
<keyword evidence="2" id="KW-1185">Reference proteome</keyword>
<proteinExistence type="predicted"/>